<accession>A0A926VKG3</accession>
<feature type="compositionally biased region" description="Polar residues" evidence="1">
    <location>
        <begin position="32"/>
        <end position="78"/>
    </location>
</feature>
<reference evidence="3" key="2">
    <citation type="submission" date="2020-08" db="EMBL/GenBank/DDBJ databases">
        <authorList>
            <person name="Chen M."/>
            <person name="Teng W."/>
            <person name="Zhao L."/>
            <person name="Hu C."/>
            <person name="Zhou Y."/>
            <person name="Han B."/>
            <person name="Song L."/>
            <person name="Shu W."/>
        </authorList>
    </citation>
    <scope>NUCLEOTIDE SEQUENCE</scope>
    <source>
        <strain evidence="3">FACHB-1375</strain>
    </source>
</reference>
<dbReference type="Proteomes" id="UP000641646">
    <property type="component" value="Unassembled WGS sequence"/>
</dbReference>
<dbReference type="AlphaFoldDB" id="A0A926VKG3"/>
<keyword evidence="2" id="KW-0812">Transmembrane</keyword>
<feature type="compositionally biased region" description="Polar residues" evidence="1">
    <location>
        <begin position="138"/>
        <end position="151"/>
    </location>
</feature>
<comment type="caution">
    <text evidence="3">The sequence shown here is derived from an EMBL/GenBank/DDBJ whole genome shotgun (WGS) entry which is preliminary data.</text>
</comment>
<gene>
    <name evidence="3" type="ORF">H6G03_31430</name>
</gene>
<evidence type="ECO:0000256" key="1">
    <source>
        <dbReference type="SAM" id="MobiDB-lite"/>
    </source>
</evidence>
<proteinExistence type="predicted"/>
<feature type="compositionally biased region" description="Low complexity" evidence="1">
    <location>
        <begin position="152"/>
        <end position="170"/>
    </location>
</feature>
<keyword evidence="4" id="KW-1185">Reference proteome</keyword>
<protein>
    <submittedName>
        <fullName evidence="3">Uncharacterized protein</fullName>
    </submittedName>
</protein>
<feature type="compositionally biased region" description="Basic and acidic residues" evidence="1">
    <location>
        <begin position="171"/>
        <end position="183"/>
    </location>
</feature>
<name>A0A926VKG3_9CYAN</name>
<feature type="compositionally biased region" description="Low complexity" evidence="1">
    <location>
        <begin position="113"/>
        <end position="129"/>
    </location>
</feature>
<dbReference type="EMBL" id="JACJPW010000127">
    <property type="protein sequence ID" value="MBD2185531.1"/>
    <property type="molecule type" value="Genomic_DNA"/>
</dbReference>
<feature type="transmembrane region" description="Helical" evidence="2">
    <location>
        <begin position="12"/>
        <end position="30"/>
    </location>
</feature>
<keyword evidence="2" id="KW-0472">Membrane</keyword>
<reference evidence="3" key="1">
    <citation type="journal article" date="2015" name="ISME J.">
        <title>Draft Genome Sequence of Streptomyces incarnatus NRRL8089, which Produces the Nucleoside Antibiotic Sinefungin.</title>
        <authorList>
            <person name="Oshima K."/>
            <person name="Hattori M."/>
            <person name="Shimizu H."/>
            <person name="Fukuda K."/>
            <person name="Nemoto M."/>
            <person name="Inagaki K."/>
            <person name="Tamura T."/>
        </authorList>
    </citation>
    <scope>NUCLEOTIDE SEQUENCE</scope>
    <source>
        <strain evidence="3">FACHB-1375</strain>
    </source>
</reference>
<evidence type="ECO:0000256" key="2">
    <source>
        <dbReference type="SAM" id="Phobius"/>
    </source>
</evidence>
<evidence type="ECO:0000313" key="4">
    <source>
        <dbReference type="Proteomes" id="UP000641646"/>
    </source>
</evidence>
<feature type="region of interest" description="Disordered" evidence="1">
    <location>
        <begin position="32"/>
        <end position="199"/>
    </location>
</feature>
<feature type="compositionally biased region" description="Polar residues" evidence="1">
    <location>
        <begin position="94"/>
        <end position="112"/>
    </location>
</feature>
<keyword evidence="2" id="KW-1133">Transmembrane helix</keyword>
<organism evidence="3 4">
    <name type="scientific">Aerosakkonema funiforme FACHB-1375</name>
    <dbReference type="NCBI Taxonomy" id="2949571"/>
    <lineage>
        <taxon>Bacteria</taxon>
        <taxon>Bacillati</taxon>
        <taxon>Cyanobacteriota</taxon>
        <taxon>Cyanophyceae</taxon>
        <taxon>Oscillatoriophycideae</taxon>
        <taxon>Aerosakkonematales</taxon>
        <taxon>Aerosakkonemataceae</taxon>
        <taxon>Aerosakkonema</taxon>
    </lineage>
</organism>
<dbReference type="RefSeq" id="WP_190473941.1">
    <property type="nucleotide sequence ID" value="NZ_JACJPW010000127.1"/>
</dbReference>
<sequence length="332" mass="35695">MSQQKRQIKQQIGLVGAIFGTLILSLPAIAQTNQSPRDPRSGTGNNAVCSADTSDTNINREGPSSVNSNRNTPTPTNDVETRDSRTDTTTPSSANRNRNTPITGTDNSSTRMGNTSSGTGSDRTSSSNTDIERRTREGTSSVNSSRNTPTEDSANSSVDDTNSSSASTDAMSDRDRNAIRTGDEANCSTDGNNTNINRDKQLRRNDYQMMQQRRNTTIIPPTPEQRQTTSAMVRPSNGAVNVRLVNETGADIVYEVIGETNQRNLQGESYVSLESLDTPTTITFYRADGGLLRVRPQAVAPGVLEVRLAATTDLGADRNALTVQPTGGVYVN</sequence>
<feature type="compositionally biased region" description="Polar residues" evidence="1">
    <location>
        <begin position="186"/>
        <end position="196"/>
    </location>
</feature>
<evidence type="ECO:0000313" key="3">
    <source>
        <dbReference type="EMBL" id="MBD2185531.1"/>
    </source>
</evidence>